<dbReference type="AlphaFoldDB" id="A0A2U1KJG3"/>
<keyword evidence="2" id="KW-1185">Reference proteome</keyword>
<dbReference type="Proteomes" id="UP000245207">
    <property type="component" value="Unassembled WGS sequence"/>
</dbReference>
<gene>
    <name evidence="1" type="ORF">CTI12_AA595470</name>
</gene>
<comment type="caution">
    <text evidence="1">The sequence shown here is derived from an EMBL/GenBank/DDBJ whole genome shotgun (WGS) entry which is preliminary data.</text>
</comment>
<reference evidence="1 2" key="1">
    <citation type="journal article" date="2018" name="Mol. Plant">
        <title>The genome of Artemisia annua provides insight into the evolution of Asteraceae family and artemisinin biosynthesis.</title>
        <authorList>
            <person name="Shen Q."/>
            <person name="Zhang L."/>
            <person name="Liao Z."/>
            <person name="Wang S."/>
            <person name="Yan T."/>
            <person name="Shi P."/>
            <person name="Liu M."/>
            <person name="Fu X."/>
            <person name="Pan Q."/>
            <person name="Wang Y."/>
            <person name="Lv Z."/>
            <person name="Lu X."/>
            <person name="Zhang F."/>
            <person name="Jiang W."/>
            <person name="Ma Y."/>
            <person name="Chen M."/>
            <person name="Hao X."/>
            <person name="Li L."/>
            <person name="Tang Y."/>
            <person name="Lv G."/>
            <person name="Zhou Y."/>
            <person name="Sun X."/>
            <person name="Brodelius P.E."/>
            <person name="Rose J.K.C."/>
            <person name="Tang K."/>
        </authorList>
    </citation>
    <scope>NUCLEOTIDE SEQUENCE [LARGE SCALE GENOMIC DNA]</scope>
    <source>
        <strain evidence="2">cv. Huhao1</strain>
        <tissue evidence="1">Leaf</tissue>
    </source>
</reference>
<sequence>MADETELIPEAQWERSVLFKGLPLHTSRKKLKIRFDELMEEVTFINRRDKVTYTRCCVILMKTRADADKILKKTRYDFYDVYVHVERYQGNQHHLQIYEQGAYKMEIKGVVGKNDREVIKFLEKRFQKCSFTDIIIAKGPMEGVAEIFFRTLDGGRNAKVIAQGSNLGWEVTCLWDD</sequence>
<organism evidence="1 2">
    <name type="scientific">Artemisia annua</name>
    <name type="common">Sweet wormwood</name>
    <dbReference type="NCBI Taxonomy" id="35608"/>
    <lineage>
        <taxon>Eukaryota</taxon>
        <taxon>Viridiplantae</taxon>
        <taxon>Streptophyta</taxon>
        <taxon>Embryophyta</taxon>
        <taxon>Tracheophyta</taxon>
        <taxon>Spermatophyta</taxon>
        <taxon>Magnoliopsida</taxon>
        <taxon>eudicotyledons</taxon>
        <taxon>Gunneridae</taxon>
        <taxon>Pentapetalae</taxon>
        <taxon>asterids</taxon>
        <taxon>campanulids</taxon>
        <taxon>Asterales</taxon>
        <taxon>Asteraceae</taxon>
        <taxon>Asteroideae</taxon>
        <taxon>Anthemideae</taxon>
        <taxon>Artemisiinae</taxon>
        <taxon>Artemisia</taxon>
    </lineage>
</organism>
<dbReference type="EMBL" id="PKPP01017515">
    <property type="protein sequence ID" value="PWA36899.1"/>
    <property type="molecule type" value="Genomic_DNA"/>
</dbReference>
<accession>A0A2U1KJG3</accession>
<name>A0A2U1KJG3_ARTAN</name>
<proteinExistence type="predicted"/>
<dbReference type="InterPro" id="IPR035979">
    <property type="entry name" value="RBD_domain_sf"/>
</dbReference>
<protein>
    <submittedName>
        <fullName evidence="1">Nucleotide-binding alpha-beta plait domain-containing protein</fullName>
    </submittedName>
</protein>
<evidence type="ECO:0000313" key="1">
    <source>
        <dbReference type="EMBL" id="PWA36899.1"/>
    </source>
</evidence>
<dbReference type="SUPFAM" id="SSF54928">
    <property type="entry name" value="RNA-binding domain, RBD"/>
    <property type="match status" value="1"/>
</dbReference>
<evidence type="ECO:0000313" key="2">
    <source>
        <dbReference type="Proteomes" id="UP000245207"/>
    </source>
</evidence>
<dbReference type="GO" id="GO:0003676">
    <property type="term" value="F:nucleic acid binding"/>
    <property type="evidence" value="ECO:0007669"/>
    <property type="project" value="InterPro"/>
</dbReference>